<evidence type="ECO:0000256" key="3">
    <source>
        <dbReference type="ARBA" id="ARBA00022660"/>
    </source>
</evidence>
<keyword evidence="4" id="KW-0999">Mitochondrion inner membrane</keyword>
<dbReference type="InterPro" id="IPR011765">
    <property type="entry name" value="Pept_M16_N"/>
</dbReference>
<protein>
    <recommendedName>
        <fullName evidence="10">Cytochrome b-c1 complex subunit 2, mitochondrial</fullName>
    </recommendedName>
    <alternativeName>
        <fullName evidence="11">Core protein II</fullName>
    </alternativeName>
</protein>
<evidence type="ECO:0000256" key="10">
    <source>
        <dbReference type="ARBA" id="ARBA00040751"/>
    </source>
</evidence>
<evidence type="ECO:0000259" key="12">
    <source>
        <dbReference type="Pfam" id="PF00675"/>
    </source>
</evidence>
<evidence type="ECO:0000256" key="2">
    <source>
        <dbReference type="ARBA" id="ARBA00022448"/>
    </source>
</evidence>
<keyword evidence="5" id="KW-0809">Transit peptide</keyword>
<dbReference type="SUPFAM" id="SSF63411">
    <property type="entry name" value="LuxS/MPP-like metallohydrolase"/>
    <property type="match status" value="2"/>
</dbReference>
<dbReference type="OrthoDB" id="6369905at2759"/>
<evidence type="ECO:0000259" key="13">
    <source>
        <dbReference type="Pfam" id="PF05193"/>
    </source>
</evidence>
<feature type="domain" description="Peptidase M16 N-terminal" evidence="12">
    <location>
        <begin position="44"/>
        <end position="152"/>
    </location>
</feature>
<evidence type="ECO:0000256" key="1">
    <source>
        <dbReference type="ARBA" id="ARBA00004443"/>
    </source>
</evidence>
<dbReference type="EMBL" id="NAJL01000034">
    <property type="protein sequence ID" value="TKA25531.1"/>
    <property type="molecule type" value="Genomic_DNA"/>
</dbReference>
<dbReference type="Proteomes" id="UP000308549">
    <property type="component" value="Unassembled WGS sequence"/>
</dbReference>
<dbReference type="AlphaFoldDB" id="A0A4U0TTF0"/>
<gene>
    <name evidence="14" type="ORF">B0A50_05392</name>
</gene>
<dbReference type="GO" id="GO:0046872">
    <property type="term" value="F:metal ion binding"/>
    <property type="evidence" value="ECO:0007669"/>
    <property type="project" value="InterPro"/>
</dbReference>
<evidence type="ECO:0000256" key="9">
    <source>
        <dbReference type="ARBA" id="ARBA00038146"/>
    </source>
</evidence>
<evidence type="ECO:0000256" key="7">
    <source>
        <dbReference type="ARBA" id="ARBA00023128"/>
    </source>
</evidence>
<dbReference type="InterPro" id="IPR050361">
    <property type="entry name" value="MPP/UQCRC_Complex"/>
</dbReference>
<keyword evidence="7" id="KW-0496">Mitochondrion</keyword>
<dbReference type="InterPro" id="IPR007863">
    <property type="entry name" value="Peptidase_M16_C"/>
</dbReference>
<evidence type="ECO:0000256" key="4">
    <source>
        <dbReference type="ARBA" id="ARBA00022792"/>
    </source>
</evidence>
<accession>A0A4U0TTF0</accession>
<dbReference type="Pfam" id="PF00675">
    <property type="entry name" value="Peptidase_M16"/>
    <property type="match status" value="1"/>
</dbReference>
<evidence type="ECO:0000256" key="8">
    <source>
        <dbReference type="ARBA" id="ARBA00023136"/>
    </source>
</evidence>
<keyword evidence="15" id="KW-1185">Reference proteome</keyword>
<dbReference type="PANTHER" id="PTHR11851:SF209">
    <property type="entry name" value="CYTOCHROME B-C1 COMPLEX SUBUNIT 2, MITOCHONDRIAL"/>
    <property type="match status" value="1"/>
</dbReference>
<reference evidence="14 15" key="1">
    <citation type="submission" date="2017-03" db="EMBL/GenBank/DDBJ databases">
        <title>Genomes of endolithic fungi from Antarctica.</title>
        <authorList>
            <person name="Coleine C."/>
            <person name="Masonjones S."/>
            <person name="Stajich J.E."/>
        </authorList>
    </citation>
    <scope>NUCLEOTIDE SEQUENCE [LARGE SCALE GENOMIC DNA]</scope>
    <source>
        <strain evidence="14 15">CCFEE 6315</strain>
    </source>
</reference>
<evidence type="ECO:0000313" key="15">
    <source>
        <dbReference type="Proteomes" id="UP000308549"/>
    </source>
</evidence>
<keyword evidence="3" id="KW-0679">Respiratory chain</keyword>
<comment type="similarity">
    <text evidence="9">Belongs to the peptidase M16 family. UQCRC2/QCR2 subfamily.</text>
</comment>
<dbReference type="GO" id="GO:0005743">
    <property type="term" value="C:mitochondrial inner membrane"/>
    <property type="evidence" value="ECO:0007669"/>
    <property type="project" value="UniProtKB-SubCell"/>
</dbReference>
<keyword evidence="8" id="KW-0472">Membrane</keyword>
<evidence type="ECO:0000256" key="11">
    <source>
        <dbReference type="ARBA" id="ARBA00041372"/>
    </source>
</evidence>
<dbReference type="PANTHER" id="PTHR11851">
    <property type="entry name" value="METALLOPROTEASE"/>
    <property type="match status" value="1"/>
</dbReference>
<evidence type="ECO:0000313" key="14">
    <source>
        <dbReference type="EMBL" id="TKA25531.1"/>
    </source>
</evidence>
<comment type="caution">
    <text evidence="14">The sequence shown here is derived from an EMBL/GenBank/DDBJ whole genome shotgun (WGS) entry which is preliminary data.</text>
</comment>
<keyword evidence="6" id="KW-0249">Electron transport</keyword>
<comment type="subcellular location">
    <subcellularLocation>
        <location evidence="1">Mitochondrion inner membrane</location>
        <topology evidence="1">Peripheral membrane protein</topology>
        <orientation evidence="1">Matrix side</orientation>
    </subcellularLocation>
</comment>
<dbReference type="InterPro" id="IPR011249">
    <property type="entry name" value="Metalloenz_LuxS/M16"/>
</dbReference>
<sequence length="451" mass="48557">MLSRSAVRSAARQAWQQQRRGLAAPASGSFQYQTGEAHGVKIASRDIPGPVGSLAIVSKAGTRFQHLPGLAEGLNRYAFKNTERRTSLRIQRESELLGAALQSHHTRENLVVGAKFLRDDLPYFVELLAEVATMTKYRAHVMSEEVLPLVQLDQKTYLANTLEMAVNSAYGVAFHRGLGVPLKPASSTPISKYLTVENLEEYAACAYATPNFALVGNGVEHSELSKWVNEFFGDVSSQAPHALGGEQTKYYGGEERISHAGGNSLVLAFPGSSAPTGAFYKPEASVLAALLGGQSTIKWTPGFSLLSNATQDAPNMHIVTKSNIFSDAGLLTIEMNGSANDIRRTAGKVVDALKACSENISDEQFQKAKALAKFKELEHGQLPQAAMELTGAGLVQGNKAYQIDEVAKNLDSVTVDKVKQFAKEALENKASVSAVGDLYVLPYAEEIGLKV</sequence>
<organism evidence="14 15">
    <name type="scientific">Salinomyces thailandicus</name>
    <dbReference type="NCBI Taxonomy" id="706561"/>
    <lineage>
        <taxon>Eukaryota</taxon>
        <taxon>Fungi</taxon>
        <taxon>Dikarya</taxon>
        <taxon>Ascomycota</taxon>
        <taxon>Pezizomycotina</taxon>
        <taxon>Dothideomycetes</taxon>
        <taxon>Dothideomycetidae</taxon>
        <taxon>Mycosphaerellales</taxon>
        <taxon>Teratosphaeriaceae</taxon>
        <taxon>Salinomyces</taxon>
    </lineage>
</organism>
<dbReference type="Gene3D" id="3.30.830.10">
    <property type="entry name" value="Metalloenzyme, LuxS/M16 peptidase-like"/>
    <property type="match status" value="2"/>
</dbReference>
<keyword evidence="2" id="KW-0813">Transport</keyword>
<proteinExistence type="inferred from homology"/>
<name>A0A4U0TTF0_9PEZI</name>
<dbReference type="Pfam" id="PF05193">
    <property type="entry name" value="Peptidase_M16_C"/>
    <property type="match status" value="1"/>
</dbReference>
<feature type="domain" description="Peptidase M16 C-terminal" evidence="13">
    <location>
        <begin position="194"/>
        <end position="370"/>
    </location>
</feature>
<evidence type="ECO:0000256" key="6">
    <source>
        <dbReference type="ARBA" id="ARBA00022982"/>
    </source>
</evidence>
<evidence type="ECO:0000256" key="5">
    <source>
        <dbReference type="ARBA" id="ARBA00022946"/>
    </source>
</evidence>